<comment type="caution">
    <text evidence="1">The sequence shown here is derived from an EMBL/GenBank/DDBJ whole genome shotgun (WGS) entry which is preliminary data.</text>
</comment>
<gene>
    <name evidence="1" type="ORF">BG006_003255</name>
</gene>
<reference evidence="1" key="1">
    <citation type="journal article" date="2020" name="Fungal Divers.">
        <title>Resolving the Mortierellaceae phylogeny through synthesis of multi-gene phylogenetics and phylogenomics.</title>
        <authorList>
            <person name="Vandepol N."/>
            <person name="Liber J."/>
            <person name="Desiro A."/>
            <person name="Na H."/>
            <person name="Kennedy M."/>
            <person name="Barry K."/>
            <person name="Grigoriev I.V."/>
            <person name="Miller A.N."/>
            <person name="O'Donnell K."/>
            <person name="Stajich J.E."/>
            <person name="Bonito G."/>
        </authorList>
    </citation>
    <scope>NUCLEOTIDE SEQUENCE</scope>
    <source>
        <strain evidence="1">NVP1</strain>
    </source>
</reference>
<name>A0A9P5SB59_9FUNG</name>
<keyword evidence="2" id="KW-1185">Reference proteome</keyword>
<accession>A0A9P5SB59</accession>
<evidence type="ECO:0000313" key="1">
    <source>
        <dbReference type="EMBL" id="KAF9318081.1"/>
    </source>
</evidence>
<protein>
    <submittedName>
        <fullName evidence="1">Uncharacterized protein</fullName>
    </submittedName>
</protein>
<organism evidence="1 2">
    <name type="scientific">Podila minutissima</name>
    <dbReference type="NCBI Taxonomy" id="64525"/>
    <lineage>
        <taxon>Eukaryota</taxon>
        <taxon>Fungi</taxon>
        <taxon>Fungi incertae sedis</taxon>
        <taxon>Mucoromycota</taxon>
        <taxon>Mortierellomycotina</taxon>
        <taxon>Mortierellomycetes</taxon>
        <taxon>Mortierellales</taxon>
        <taxon>Mortierellaceae</taxon>
        <taxon>Podila</taxon>
    </lineage>
</organism>
<dbReference type="EMBL" id="JAAAUY010001864">
    <property type="protein sequence ID" value="KAF9318081.1"/>
    <property type="molecule type" value="Genomic_DNA"/>
</dbReference>
<proteinExistence type="predicted"/>
<dbReference type="Proteomes" id="UP000696485">
    <property type="component" value="Unassembled WGS sequence"/>
</dbReference>
<sequence length="324" mass="36686">MRDWVYNVMYQFARLLRGKANNKYGVKNHHSEMWHEMFVWKPLFDDFFINSPIIQLSRGERVSDASACCKNTADTVTTGDCNRKLGDSGKFGHRLDGIFVSQVGHHKEVGCLETGAKEEDPTGTKVLSDALKLGKALKDQHDYVTKFTAVAWTEFVVHGFQLNGLCIQFVTLDYVADRFLRLQQTKMYEVPTEVSKIMDLLEIMARLVVVFTNMHEAVELLSKPESIDPQSKIAFKRPISGPNSGHYLTAMAMATGTALLKKSILLNLQPDNFSPLSSVPTHTDGPFGSRLALWSDIQRLYHSISHLELDNKRVLFDVDDIYRL</sequence>
<dbReference type="AlphaFoldDB" id="A0A9P5SB59"/>
<evidence type="ECO:0000313" key="2">
    <source>
        <dbReference type="Proteomes" id="UP000696485"/>
    </source>
</evidence>